<evidence type="ECO:0000313" key="1">
    <source>
        <dbReference type="EMBL" id="MDV7292379.1"/>
    </source>
</evidence>
<comment type="caution">
    <text evidence="1">The sequence shown here is derived from an EMBL/GenBank/DDBJ whole genome shotgun (WGS) entry which is preliminary data.</text>
</comment>
<dbReference type="Proteomes" id="UP001186041">
    <property type="component" value="Unassembled WGS sequence"/>
</dbReference>
<dbReference type="AlphaFoldDB" id="A0AAE5AE59"/>
<proteinExistence type="predicted"/>
<reference evidence="1" key="1">
    <citation type="submission" date="2023-10" db="EMBL/GenBank/DDBJ databases">
        <title>Mycolicibacterium fortuitum clinical isolates causing pulmonary infections in humans.</title>
        <authorList>
            <person name="Mejia-Ponce P.M."/>
            <person name="Zenteno-Cuevas R."/>
            <person name="Licona-Cassani C."/>
        </authorList>
    </citation>
    <scope>NUCLEOTIDE SEQUENCE</scope>
    <source>
        <strain evidence="1">M8</strain>
    </source>
</reference>
<organism evidence="1 2">
    <name type="scientific">Mycolicibacterium fortuitum</name>
    <name type="common">Mycobacterium fortuitum</name>
    <dbReference type="NCBI Taxonomy" id="1766"/>
    <lineage>
        <taxon>Bacteria</taxon>
        <taxon>Bacillati</taxon>
        <taxon>Actinomycetota</taxon>
        <taxon>Actinomycetes</taxon>
        <taxon>Mycobacteriales</taxon>
        <taxon>Mycobacteriaceae</taxon>
        <taxon>Mycolicibacterium</taxon>
    </lineage>
</organism>
<protein>
    <submittedName>
        <fullName evidence="1">Uncharacterized protein</fullName>
    </submittedName>
</protein>
<dbReference type="EMBL" id="JAWLVV010000017">
    <property type="protein sequence ID" value="MDV7292379.1"/>
    <property type="molecule type" value="Genomic_DNA"/>
</dbReference>
<evidence type="ECO:0000313" key="2">
    <source>
        <dbReference type="Proteomes" id="UP001186041"/>
    </source>
</evidence>
<sequence length="98" mass="10506">MIRHTIPGPELVATKGDTVTDADHSAYVRCVKDLIVTAQAAHDLDSTPSESAFVEALEQLGYIGSETALVEPLQSSIELAQRIIDAITNLTRSTTTKP</sequence>
<accession>A0AAE5AE59</accession>
<dbReference type="RefSeq" id="WP_317722370.1">
    <property type="nucleotide sequence ID" value="NZ_JAWLVK010000018.1"/>
</dbReference>
<name>A0AAE5AE59_MYCFO</name>
<gene>
    <name evidence="1" type="ORF">R4485_19590</name>
</gene>